<evidence type="ECO:0000313" key="1">
    <source>
        <dbReference type="EMBL" id="UYD60451.1"/>
    </source>
</evidence>
<dbReference type="Pfam" id="PF23799">
    <property type="entry name" value="DUF7175"/>
    <property type="match status" value="1"/>
</dbReference>
<gene>
    <name evidence="1" type="ORF">NPHMPGLK_00116</name>
</gene>
<organism evidence="1">
    <name type="scientific">Aeromonas phage vB_AehM_DM2</name>
    <dbReference type="NCBI Taxonomy" id="2973716"/>
    <lineage>
        <taxon>Viruses</taxon>
        <taxon>Duplodnaviria</taxon>
        <taxon>Heunggongvirae</taxon>
        <taxon>Uroviricota</taxon>
        <taxon>Caudoviricetes</taxon>
        <taxon>Pantevenvirales</taxon>
        <taxon>Straboviridae</taxon>
        <taxon>Biquartavirus</taxon>
    </lineage>
</organism>
<accession>A0AA94YJS7</accession>
<reference evidence="1" key="1">
    <citation type="submission" date="2022-09" db="EMBL/GenBank/DDBJ databases">
        <title>On Diversity and Genetic Richness: Insights on Aeromonad Phage Diversity through Physicochemical and Molecular Analysis.</title>
        <authorList>
            <person name="Papa D.M."/>
            <person name="Rousseau G."/>
            <person name="Tremblay D."/>
            <person name="Labrie S."/>
            <person name="Gutierrez T.A."/>
            <person name="Ramos J.D."/>
            <person name="Moineau S."/>
        </authorList>
    </citation>
    <scope>NUCLEOTIDE SEQUENCE</scope>
</reference>
<protein>
    <submittedName>
        <fullName evidence="1">Uncharacterized protein</fullName>
    </submittedName>
</protein>
<sequence length="108" mass="12559">MCRPNYRLLLAEEKSHGVEKELYELYISMNAIGANNQDTFGKLFKTKAYKLAQTEIAEYNEKIRKVILKNFPTVKRYQSELIGLRGIVDVSMKRGQRILIKLSYGELK</sequence>
<dbReference type="EMBL" id="OP380605">
    <property type="protein sequence ID" value="UYD60451.1"/>
    <property type="molecule type" value="Genomic_DNA"/>
</dbReference>
<proteinExistence type="predicted"/>
<name>A0AA94YJS7_9CAUD</name>
<dbReference type="InterPro" id="IPR055599">
    <property type="entry name" value="DUF7175"/>
</dbReference>